<feature type="region of interest" description="Disordered" evidence="10">
    <location>
        <begin position="92"/>
        <end position="128"/>
    </location>
</feature>
<evidence type="ECO:0000256" key="10">
    <source>
        <dbReference type="SAM" id="MobiDB-lite"/>
    </source>
</evidence>
<evidence type="ECO:0000256" key="5">
    <source>
        <dbReference type="ARBA" id="ARBA00022618"/>
    </source>
</evidence>
<dbReference type="PANTHER" id="PTHR28672:SF1">
    <property type="entry name" value="ANAPHASE-PROMOTING COMPLEX SUBUNIT 13"/>
    <property type="match status" value="1"/>
</dbReference>
<dbReference type="Proteomes" id="UP000222542">
    <property type="component" value="Unassembled WGS sequence"/>
</dbReference>
<dbReference type="EMBL" id="AYRZ02000010">
    <property type="protein sequence ID" value="PHT70573.1"/>
    <property type="molecule type" value="Genomic_DNA"/>
</dbReference>
<keyword evidence="8" id="KW-0539">Nucleus</keyword>
<comment type="caution">
    <text evidence="11">The sequence shown here is derived from an EMBL/GenBank/DDBJ whole genome shotgun (WGS) entry which is preliminary data.</text>
</comment>
<evidence type="ECO:0000256" key="3">
    <source>
        <dbReference type="ARBA" id="ARBA00006940"/>
    </source>
</evidence>
<evidence type="ECO:0000256" key="8">
    <source>
        <dbReference type="ARBA" id="ARBA00023242"/>
    </source>
</evidence>
<dbReference type="GO" id="GO:0005680">
    <property type="term" value="C:anaphase-promoting complex"/>
    <property type="evidence" value="ECO:0000318"/>
    <property type="project" value="GO_Central"/>
</dbReference>
<proteinExistence type="inferred from homology"/>
<dbReference type="AlphaFoldDB" id="A0A2G2YLE7"/>
<keyword evidence="7" id="KW-0833">Ubl conjugation pathway</keyword>
<comment type="similarity">
    <text evidence="3">Belongs to the APC13 family.</text>
</comment>
<protein>
    <recommendedName>
        <fullName evidence="4">Anaphase-promoting complex subunit 13</fullName>
    </recommendedName>
</protein>
<dbReference type="Gramene" id="PHT70573">
    <property type="protein sequence ID" value="PHT70573"/>
    <property type="gene ID" value="T459_25677"/>
</dbReference>
<comment type="pathway">
    <text evidence="2">Protein modification; protein ubiquitination.</text>
</comment>
<evidence type="ECO:0000256" key="2">
    <source>
        <dbReference type="ARBA" id="ARBA00004906"/>
    </source>
</evidence>
<keyword evidence="5" id="KW-0132">Cell division</keyword>
<dbReference type="InterPro" id="IPR008401">
    <property type="entry name" value="Apc13"/>
</dbReference>
<reference evidence="11 12" key="2">
    <citation type="journal article" date="2017" name="Genome Biol.">
        <title>New reference genome sequences of hot pepper reveal the massive evolution of plant disease-resistance genes by retroduplication.</title>
        <authorList>
            <person name="Kim S."/>
            <person name="Park J."/>
            <person name="Yeom S.I."/>
            <person name="Kim Y.M."/>
            <person name="Seo E."/>
            <person name="Kim K.T."/>
            <person name="Kim M.S."/>
            <person name="Lee J.M."/>
            <person name="Cheong K."/>
            <person name="Shin H.S."/>
            <person name="Kim S.B."/>
            <person name="Han K."/>
            <person name="Lee J."/>
            <person name="Park M."/>
            <person name="Lee H.A."/>
            <person name="Lee H.Y."/>
            <person name="Lee Y."/>
            <person name="Oh S."/>
            <person name="Lee J.H."/>
            <person name="Choi E."/>
            <person name="Choi E."/>
            <person name="Lee S.E."/>
            <person name="Jeon J."/>
            <person name="Kim H."/>
            <person name="Choi G."/>
            <person name="Song H."/>
            <person name="Lee J."/>
            <person name="Lee S.C."/>
            <person name="Kwon J.K."/>
            <person name="Lee H.Y."/>
            <person name="Koo N."/>
            <person name="Hong Y."/>
            <person name="Kim R.W."/>
            <person name="Kang W.H."/>
            <person name="Huh J.H."/>
            <person name="Kang B.C."/>
            <person name="Yang T.J."/>
            <person name="Lee Y.H."/>
            <person name="Bennetzen J.L."/>
            <person name="Choi D."/>
        </authorList>
    </citation>
    <scope>NUCLEOTIDE SEQUENCE [LARGE SCALE GENOMIC DNA]</scope>
    <source>
        <strain evidence="12">cv. CM334</strain>
    </source>
</reference>
<reference evidence="11 12" key="1">
    <citation type="journal article" date="2014" name="Nat. Genet.">
        <title>Genome sequence of the hot pepper provides insights into the evolution of pungency in Capsicum species.</title>
        <authorList>
            <person name="Kim S."/>
            <person name="Park M."/>
            <person name="Yeom S.I."/>
            <person name="Kim Y.M."/>
            <person name="Lee J.M."/>
            <person name="Lee H.A."/>
            <person name="Seo E."/>
            <person name="Choi J."/>
            <person name="Cheong K."/>
            <person name="Kim K.T."/>
            <person name="Jung K."/>
            <person name="Lee G.W."/>
            <person name="Oh S.K."/>
            <person name="Bae C."/>
            <person name="Kim S.B."/>
            <person name="Lee H.Y."/>
            <person name="Kim S.Y."/>
            <person name="Kim M.S."/>
            <person name="Kang B.C."/>
            <person name="Jo Y.D."/>
            <person name="Yang H.B."/>
            <person name="Jeong H.J."/>
            <person name="Kang W.H."/>
            <person name="Kwon J.K."/>
            <person name="Shin C."/>
            <person name="Lim J.Y."/>
            <person name="Park J.H."/>
            <person name="Huh J.H."/>
            <person name="Kim J.S."/>
            <person name="Kim B.D."/>
            <person name="Cohen O."/>
            <person name="Paran I."/>
            <person name="Suh M.C."/>
            <person name="Lee S.B."/>
            <person name="Kim Y.K."/>
            <person name="Shin Y."/>
            <person name="Noh S.J."/>
            <person name="Park J."/>
            <person name="Seo Y.S."/>
            <person name="Kwon S.Y."/>
            <person name="Kim H.A."/>
            <person name="Park J.M."/>
            <person name="Kim H.J."/>
            <person name="Choi S.B."/>
            <person name="Bosland P.W."/>
            <person name="Reeves G."/>
            <person name="Jo S.H."/>
            <person name="Lee B.W."/>
            <person name="Cho H.T."/>
            <person name="Choi H.S."/>
            <person name="Lee M.S."/>
            <person name="Yu Y."/>
            <person name="Do Choi Y."/>
            <person name="Park B.S."/>
            <person name="van Deynze A."/>
            <person name="Ashrafi H."/>
            <person name="Hill T."/>
            <person name="Kim W.T."/>
            <person name="Pai H.S."/>
            <person name="Ahn H.K."/>
            <person name="Yeam I."/>
            <person name="Giovannoni J.J."/>
            <person name="Rose J.K."/>
            <person name="Sorensen I."/>
            <person name="Lee S.J."/>
            <person name="Kim R.W."/>
            <person name="Choi I.Y."/>
            <person name="Choi B.S."/>
            <person name="Lim J.S."/>
            <person name="Lee Y.H."/>
            <person name="Choi D."/>
        </authorList>
    </citation>
    <scope>NUCLEOTIDE SEQUENCE [LARGE SCALE GENOMIC DNA]</scope>
    <source>
        <strain evidence="12">cv. CM334</strain>
    </source>
</reference>
<accession>A0A2G2YLE7</accession>
<name>A0A2G2YLE7_CAPAN</name>
<feature type="compositionally biased region" description="Basic and acidic residues" evidence="10">
    <location>
        <begin position="116"/>
        <end position="128"/>
    </location>
</feature>
<dbReference type="GO" id="GO:0051301">
    <property type="term" value="P:cell division"/>
    <property type="evidence" value="ECO:0007669"/>
    <property type="project" value="UniProtKB-KW"/>
</dbReference>
<evidence type="ECO:0000256" key="9">
    <source>
        <dbReference type="ARBA" id="ARBA00023306"/>
    </source>
</evidence>
<keyword evidence="12" id="KW-1185">Reference proteome</keyword>
<keyword evidence="6" id="KW-0498">Mitosis</keyword>
<keyword evidence="9" id="KW-0131">Cell cycle</keyword>
<evidence type="ECO:0000256" key="4">
    <source>
        <dbReference type="ARBA" id="ARBA00013935"/>
    </source>
</evidence>
<evidence type="ECO:0000256" key="6">
    <source>
        <dbReference type="ARBA" id="ARBA00022776"/>
    </source>
</evidence>
<dbReference type="STRING" id="4072.A0A2G2YLE7"/>
<dbReference type="PANTHER" id="PTHR28672">
    <property type="entry name" value="ANAPHASE-PROMOTING COMPLEX SUBUNIT 13"/>
    <property type="match status" value="1"/>
</dbReference>
<organism evidence="11 12">
    <name type="scientific">Capsicum annuum</name>
    <name type="common">Capsicum pepper</name>
    <dbReference type="NCBI Taxonomy" id="4072"/>
    <lineage>
        <taxon>Eukaryota</taxon>
        <taxon>Viridiplantae</taxon>
        <taxon>Streptophyta</taxon>
        <taxon>Embryophyta</taxon>
        <taxon>Tracheophyta</taxon>
        <taxon>Spermatophyta</taxon>
        <taxon>Magnoliopsida</taxon>
        <taxon>eudicotyledons</taxon>
        <taxon>Gunneridae</taxon>
        <taxon>Pentapetalae</taxon>
        <taxon>asterids</taxon>
        <taxon>lamiids</taxon>
        <taxon>Solanales</taxon>
        <taxon>Solanaceae</taxon>
        <taxon>Solanoideae</taxon>
        <taxon>Capsiceae</taxon>
        <taxon>Capsicum</taxon>
    </lineage>
</organism>
<evidence type="ECO:0000256" key="7">
    <source>
        <dbReference type="ARBA" id="ARBA00022786"/>
    </source>
</evidence>
<dbReference type="GO" id="GO:0070979">
    <property type="term" value="P:protein K11-linked ubiquitination"/>
    <property type="evidence" value="ECO:0000318"/>
    <property type="project" value="GO_Central"/>
</dbReference>
<comment type="subcellular location">
    <subcellularLocation>
        <location evidence="1">Nucleus</location>
    </subcellularLocation>
</comment>
<sequence length="128" mass="14116">MFSKVVQDNAQPNISDELLKNTRIISQESALGSQGAPSYRVFSMEELEEATEKFDKSALLSEGSIGKVLRRMLVVPTTVVVVIPASAIDLPLPPVLLPKTDDNEDTNQEAPQVDGDTWHDLALENQRR</sequence>
<evidence type="ECO:0000313" key="11">
    <source>
        <dbReference type="EMBL" id="PHT70573.1"/>
    </source>
</evidence>
<evidence type="ECO:0000313" key="12">
    <source>
        <dbReference type="Proteomes" id="UP000222542"/>
    </source>
</evidence>
<evidence type="ECO:0000256" key="1">
    <source>
        <dbReference type="ARBA" id="ARBA00004123"/>
    </source>
</evidence>
<gene>
    <name evidence="11" type="ORF">T459_25677</name>
</gene>